<keyword evidence="5" id="KW-1185">Reference proteome</keyword>
<feature type="chain" id="PRO_5043339560" evidence="3">
    <location>
        <begin position="20"/>
        <end position="488"/>
    </location>
</feature>
<dbReference type="EMBL" id="MU864940">
    <property type="protein sequence ID" value="KAK4465346.1"/>
    <property type="molecule type" value="Genomic_DNA"/>
</dbReference>
<evidence type="ECO:0000313" key="5">
    <source>
        <dbReference type="Proteomes" id="UP001321749"/>
    </source>
</evidence>
<dbReference type="PANTHER" id="PTHR11567">
    <property type="entry name" value="ACID PHOSPHATASE-RELATED"/>
    <property type="match status" value="1"/>
</dbReference>
<reference evidence="4" key="2">
    <citation type="submission" date="2023-06" db="EMBL/GenBank/DDBJ databases">
        <authorList>
            <consortium name="Lawrence Berkeley National Laboratory"/>
            <person name="Mondo S.J."/>
            <person name="Hensen N."/>
            <person name="Bonometti L."/>
            <person name="Westerberg I."/>
            <person name="Brannstrom I.O."/>
            <person name="Guillou S."/>
            <person name="Cros-Aarteil S."/>
            <person name="Calhoun S."/>
            <person name="Haridas S."/>
            <person name="Kuo A."/>
            <person name="Pangilinan J."/>
            <person name="Riley R."/>
            <person name="Labutti K."/>
            <person name="Andreopoulos B."/>
            <person name="Lipzen A."/>
            <person name="Chen C."/>
            <person name="Yanf M."/>
            <person name="Daum C."/>
            <person name="Ng V."/>
            <person name="Clum A."/>
            <person name="Steindorff A."/>
            <person name="Ohm R."/>
            <person name="Martin F."/>
            <person name="Silar P."/>
            <person name="Natvig D."/>
            <person name="Lalanne C."/>
            <person name="Gautier V."/>
            <person name="Ament-Velasquez S.L."/>
            <person name="Kruys A."/>
            <person name="Hutchinson M.I."/>
            <person name="Powell A.J."/>
            <person name="Barry K."/>
            <person name="Miller A.N."/>
            <person name="Grigoriev I.V."/>
            <person name="Debuchy R."/>
            <person name="Gladieux P."/>
            <person name="Thoren M.H."/>
            <person name="Johannesson H."/>
        </authorList>
    </citation>
    <scope>NUCLEOTIDE SEQUENCE</scope>
    <source>
        <strain evidence="4">PSN324</strain>
    </source>
</reference>
<dbReference type="CDD" id="cd07061">
    <property type="entry name" value="HP_HAP_like"/>
    <property type="match status" value="1"/>
</dbReference>
<feature type="transmembrane region" description="Helical" evidence="2">
    <location>
        <begin position="423"/>
        <end position="447"/>
    </location>
</feature>
<reference evidence="4" key="1">
    <citation type="journal article" date="2023" name="Mol. Phylogenet. Evol.">
        <title>Genome-scale phylogeny and comparative genomics of the fungal order Sordariales.</title>
        <authorList>
            <person name="Hensen N."/>
            <person name="Bonometti L."/>
            <person name="Westerberg I."/>
            <person name="Brannstrom I.O."/>
            <person name="Guillou S."/>
            <person name="Cros-Aarteil S."/>
            <person name="Calhoun S."/>
            <person name="Haridas S."/>
            <person name="Kuo A."/>
            <person name="Mondo S."/>
            <person name="Pangilinan J."/>
            <person name="Riley R."/>
            <person name="LaButti K."/>
            <person name="Andreopoulos B."/>
            <person name="Lipzen A."/>
            <person name="Chen C."/>
            <person name="Yan M."/>
            <person name="Daum C."/>
            <person name="Ng V."/>
            <person name="Clum A."/>
            <person name="Steindorff A."/>
            <person name="Ohm R.A."/>
            <person name="Martin F."/>
            <person name="Silar P."/>
            <person name="Natvig D.O."/>
            <person name="Lalanne C."/>
            <person name="Gautier V."/>
            <person name="Ament-Velasquez S.L."/>
            <person name="Kruys A."/>
            <person name="Hutchinson M.I."/>
            <person name="Powell A.J."/>
            <person name="Barry K."/>
            <person name="Miller A.N."/>
            <person name="Grigoriev I.V."/>
            <person name="Debuchy R."/>
            <person name="Gladieux P."/>
            <person name="Hiltunen Thoren M."/>
            <person name="Johannesson H."/>
        </authorList>
    </citation>
    <scope>NUCLEOTIDE SEQUENCE</scope>
    <source>
        <strain evidence="4">PSN324</strain>
    </source>
</reference>
<name>A0AAV9I020_9PEZI</name>
<comment type="caution">
    <text evidence="4">The sequence shown here is derived from an EMBL/GenBank/DDBJ whole genome shotgun (WGS) entry which is preliminary data.</text>
</comment>
<comment type="similarity">
    <text evidence="1">Belongs to the histidine acid phosphatase family.</text>
</comment>
<evidence type="ECO:0000256" key="3">
    <source>
        <dbReference type="SAM" id="SignalP"/>
    </source>
</evidence>
<gene>
    <name evidence="4" type="ORF">QBC42DRAFT_218901</name>
</gene>
<evidence type="ECO:0000256" key="1">
    <source>
        <dbReference type="ARBA" id="ARBA00005375"/>
    </source>
</evidence>
<feature type="signal peptide" evidence="3">
    <location>
        <begin position="1"/>
        <end position="19"/>
    </location>
</feature>
<keyword evidence="2" id="KW-1133">Transmembrane helix</keyword>
<protein>
    <submittedName>
        <fullName evidence="4">Histidine phosphatase superfamily</fullName>
    </submittedName>
</protein>
<dbReference type="PANTHER" id="PTHR11567:SF142">
    <property type="entry name" value="PHOSPHOGLYCERATE MUTASE-LIKE PROTEIN"/>
    <property type="match status" value="1"/>
</dbReference>
<sequence length="488" mass="52479">MRTSTAALASGLAATAAAAETIHGVLVFTRHGDRTTKHYGNTQQLTSLGAEQCFQSGSFYRSRYLSPESPTHISGIDGEQYTRSQIYATAPDADILLNTATAFLQGLYPPLNSERVTTLNNGTKISSPLSNYQYVTLHGVSASSPDAIWQKGDDSCPAAAAAQSNYKKSEGYLSLLSSTKAFYESFYPYLSAVYDYPAASSLSYAGAYDIFDLINVARIHNSTGPAKDISAEDLFQLRTLADQAEFNTNYNASEPARQVGARSLAGAVLTHLGDTVSKGQRKFTLLTGSYDTFLAWFGWAGLTEASPDFFGLPDYAGSMVFEVFSDDEADGQAEKRVRFLFRNGTEDAVELKSYPLFGLNKPDLTWTEFQKVAKEKGSISGPEEWCSICESRDGFCKMYDSQGSSSEGVKIKNGGGGGMDGEMIAGIVLIVVGGLSLLAAVAMWAFVNSMRKKTKGENGATSVVMNAGHHAKGWDSASSTKSHEKVTV</sequence>
<dbReference type="InterPro" id="IPR050645">
    <property type="entry name" value="Histidine_acid_phosphatase"/>
</dbReference>
<dbReference type="InterPro" id="IPR029033">
    <property type="entry name" value="His_PPase_superfam"/>
</dbReference>
<keyword evidence="2" id="KW-0812">Transmembrane</keyword>
<dbReference type="AlphaFoldDB" id="A0AAV9I020"/>
<evidence type="ECO:0000313" key="4">
    <source>
        <dbReference type="EMBL" id="KAK4465346.1"/>
    </source>
</evidence>
<evidence type="ECO:0000256" key="2">
    <source>
        <dbReference type="SAM" id="Phobius"/>
    </source>
</evidence>
<dbReference type="Gene3D" id="3.40.50.1240">
    <property type="entry name" value="Phosphoglycerate mutase-like"/>
    <property type="match status" value="1"/>
</dbReference>
<proteinExistence type="inferred from homology"/>
<keyword evidence="2" id="KW-0472">Membrane</keyword>
<dbReference type="InterPro" id="IPR000560">
    <property type="entry name" value="His_Pase_clade-2"/>
</dbReference>
<dbReference type="Proteomes" id="UP001321749">
    <property type="component" value="Unassembled WGS sequence"/>
</dbReference>
<accession>A0AAV9I020</accession>
<organism evidence="4 5">
    <name type="scientific">Cladorrhinum samala</name>
    <dbReference type="NCBI Taxonomy" id="585594"/>
    <lineage>
        <taxon>Eukaryota</taxon>
        <taxon>Fungi</taxon>
        <taxon>Dikarya</taxon>
        <taxon>Ascomycota</taxon>
        <taxon>Pezizomycotina</taxon>
        <taxon>Sordariomycetes</taxon>
        <taxon>Sordariomycetidae</taxon>
        <taxon>Sordariales</taxon>
        <taxon>Podosporaceae</taxon>
        <taxon>Cladorrhinum</taxon>
    </lineage>
</organism>
<dbReference type="SUPFAM" id="SSF53254">
    <property type="entry name" value="Phosphoglycerate mutase-like"/>
    <property type="match status" value="1"/>
</dbReference>
<dbReference type="Pfam" id="PF00328">
    <property type="entry name" value="His_Phos_2"/>
    <property type="match status" value="1"/>
</dbReference>
<keyword evidence="3" id="KW-0732">Signal</keyword>
<dbReference type="GO" id="GO:0016791">
    <property type="term" value="F:phosphatase activity"/>
    <property type="evidence" value="ECO:0007669"/>
    <property type="project" value="TreeGrafter"/>
</dbReference>